<organism evidence="1 2">
    <name type="scientific">Solanum commersonii</name>
    <name type="common">Commerson's wild potato</name>
    <name type="synonym">Commerson's nightshade</name>
    <dbReference type="NCBI Taxonomy" id="4109"/>
    <lineage>
        <taxon>Eukaryota</taxon>
        <taxon>Viridiplantae</taxon>
        <taxon>Streptophyta</taxon>
        <taxon>Embryophyta</taxon>
        <taxon>Tracheophyta</taxon>
        <taxon>Spermatophyta</taxon>
        <taxon>Magnoliopsida</taxon>
        <taxon>eudicotyledons</taxon>
        <taxon>Gunneridae</taxon>
        <taxon>Pentapetalae</taxon>
        <taxon>asterids</taxon>
        <taxon>lamiids</taxon>
        <taxon>Solanales</taxon>
        <taxon>Solanaceae</taxon>
        <taxon>Solanoideae</taxon>
        <taxon>Solaneae</taxon>
        <taxon>Solanum</taxon>
    </lineage>
</organism>
<gene>
    <name evidence="1" type="ORF">H5410_003417</name>
</gene>
<accession>A0A9J6B525</accession>
<name>A0A9J6B525_SOLCO</name>
<dbReference type="AlphaFoldDB" id="A0A9J6B525"/>
<keyword evidence="2" id="KW-1185">Reference proteome</keyword>
<evidence type="ECO:0000313" key="1">
    <source>
        <dbReference type="EMBL" id="KAG5631700.1"/>
    </source>
</evidence>
<sequence>MDVSTGNVWITGCTTISIRFGKSLNMPLSLLSCVSSTSIDINSSSVSTFDSACAVPSPLHIFGGLRSILIICLLYYRHLRGFPLTALTSNDSHCQGINNCLKQGKCCQYGPADDPWNRLL</sequence>
<protein>
    <submittedName>
        <fullName evidence="1">Uncharacterized protein</fullName>
    </submittedName>
</protein>
<comment type="caution">
    <text evidence="1">The sequence shown here is derived from an EMBL/GenBank/DDBJ whole genome shotgun (WGS) entry which is preliminary data.</text>
</comment>
<reference evidence="1 2" key="1">
    <citation type="submission" date="2020-09" db="EMBL/GenBank/DDBJ databases">
        <title>De no assembly of potato wild relative species, Solanum commersonii.</title>
        <authorList>
            <person name="Cho K."/>
        </authorList>
    </citation>
    <scope>NUCLEOTIDE SEQUENCE [LARGE SCALE GENOMIC DNA]</scope>
    <source>
        <strain evidence="1">LZ3.2</strain>
        <tissue evidence="1">Leaf</tissue>
    </source>
</reference>
<evidence type="ECO:0000313" key="2">
    <source>
        <dbReference type="Proteomes" id="UP000824120"/>
    </source>
</evidence>
<dbReference type="EMBL" id="JACXVP010000001">
    <property type="protein sequence ID" value="KAG5631700.1"/>
    <property type="molecule type" value="Genomic_DNA"/>
</dbReference>
<dbReference type="Proteomes" id="UP000824120">
    <property type="component" value="Chromosome 1"/>
</dbReference>
<proteinExistence type="predicted"/>